<dbReference type="STRING" id="1618387.UW44_C0005G0048"/>
<feature type="transmembrane region" description="Helical" evidence="1">
    <location>
        <begin position="6"/>
        <end position="28"/>
    </location>
</feature>
<dbReference type="InterPro" id="IPR012902">
    <property type="entry name" value="N_methyl_site"/>
</dbReference>
<evidence type="ECO:0000313" key="3">
    <source>
        <dbReference type="Proteomes" id="UP000034006"/>
    </source>
</evidence>
<evidence type="ECO:0008006" key="4">
    <source>
        <dbReference type="Google" id="ProtNLM"/>
    </source>
</evidence>
<name>A0A0G1HXY6_9BACT</name>
<dbReference type="PIRSF" id="PIRSF004525">
    <property type="entry name" value="Pilin_peptidase-dep_B_prd"/>
    <property type="match status" value="1"/>
</dbReference>
<evidence type="ECO:0000256" key="1">
    <source>
        <dbReference type="SAM" id="Phobius"/>
    </source>
</evidence>
<organism evidence="2 3">
    <name type="scientific">Candidatus Collierbacteria bacterium GW2011_GWB2_44_22</name>
    <dbReference type="NCBI Taxonomy" id="1618387"/>
    <lineage>
        <taxon>Bacteria</taxon>
        <taxon>Candidatus Collieribacteriota</taxon>
    </lineage>
</organism>
<proteinExistence type="predicted"/>
<gene>
    <name evidence="2" type="ORF">UW44_C0005G0048</name>
</gene>
<reference evidence="2 3" key="1">
    <citation type="journal article" date="2015" name="Nature">
        <title>rRNA introns, odd ribosomes, and small enigmatic genomes across a large radiation of phyla.</title>
        <authorList>
            <person name="Brown C.T."/>
            <person name="Hug L.A."/>
            <person name="Thomas B.C."/>
            <person name="Sharon I."/>
            <person name="Castelle C.J."/>
            <person name="Singh A."/>
            <person name="Wilkins M.J."/>
            <person name="Williams K.H."/>
            <person name="Banfield J.F."/>
        </authorList>
    </citation>
    <scope>NUCLEOTIDE SEQUENCE [LARGE SCALE GENOMIC DNA]</scope>
</reference>
<keyword evidence="1" id="KW-1133">Transmembrane helix</keyword>
<dbReference type="Proteomes" id="UP000034006">
    <property type="component" value="Unassembled WGS sequence"/>
</dbReference>
<dbReference type="NCBIfam" id="TIGR02532">
    <property type="entry name" value="IV_pilin_GFxxxE"/>
    <property type="match status" value="1"/>
</dbReference>
<dbReference type="AlphaFoldDB" id="A0A0G1HXY6"/>
<keyword evidence="1" id="KW-0472">Membrane</keyword>
<accession>A0A0G1HXY6</accession>
<evidence type="ECO:0000313" key="2">
    <source>
        <dbReference type="EMBL" id="KKT52006.1"/>
    </source>
</evidence>
<dbReference type="InterPro" id="IPR016419">
    <property type="entry name" value="Prepilin_Pept-dep_B_prd"/>
</dbReference>
<sequence>MKGYTLIEVIISLLLITIILLGGTALFYQNLKSSGLSDVDLGLTSSLRSILSIIEKDIRFGQVTSVGNGFRIDCVSAGSVGYSGNSLIVNDLVGLETIYNLDNGQIASISSQTGNKEFISPMEIDVSRLSFTWFCQGSVNDKIKVEIDARNEVLGSGIGVTRSVSTEINMLNSGIN</sequence>
<comment type="caution">
    <text evidence="2">The sequence shown here is derived from an EMBL/GenBank/DDBJ whole genome shotgun (WGS) entry which is preliminary data.</text>
</comment>
<dbReference type="Pfam" id="PF07963">
    <property type="entry name" value="N_methyl"/>
    <property type="match status" value="1"/>
</dbReference>
<keyword evidence="1" id="KW-0812">Transmembrane</keyword>
<protein>
    <recommendedName>
        <fullName evidence="4">Prepilin-type N-terminal cleavage/methylation domain-containing protein</fullName>
    </recommendedName>
</protein>
<dbReference type="EMBL" id="LCIH01000005">
    <property type="protein sequence ID" value="KKT52006.1"/>
    <property type="molecule type" value="Genomic_DNA"/>
</dbReference>